<proteinExistence type="predicted"/>
<feature type="domain" description="CCHC-type" evidence="3">
    <location>
        <begin position="234"/>
        <end position="247"/>
    </location>
</feature>
<dbReference type="RefSeq" id="XP_062702067.1">
    <property type="nucleotide sequence ID" value="XM_062846083.1"/>
</dbReference>
<feature type="compositionally biased region" description="Polar residues" evidence="2">
    <location>
        <begin position="256"/>
        <end position="269"/>
    </location>
</feature>
<dbReference type="GeneID" id="134283927"/>
<keyword evidence="1" id="KW-0479">Metal-binding</keyword>
<dbReference type="EnsemblMetazoa" id="AALFPA23_020256.R29893">
    <property type="protein sequence ID" value="AALFPA23_020256.P29893"/>
    <property type="gene ID" value="AALFPA23_020256"/>
</dbReference>
<dbReference type="PANTHER" id="PTHR33198:SF20">
    <property type="entry name" value="RETROTRANSPOSON GAG DOMAIN-CONTAINING PROTEIN"/>
    <property type="match status" value="1"/>
</dbReference>
<dbReference type="PROSITE" id="PS50158">
    <property type="entry name" value="ZF_CCHC"/>
    <property type="match status" value="1"/>
</dbReference>
<evidence type="ECO:0000313" key="4">
    <source>
        <dbReference type="EnsemblMetazoa" id="AALFPA23_020256.P29893"/>
    </source>
</evidence>
<dbReference type="Proteomes" id="UP000069940">
    <property type="component" value="Unassembled WGS sequence"/>
</dbReference>
<protein>
    <recommendedName>
        <fullName evidence="3">CCHC-type domain-containing protein</fullName>
    </recommendedName>
</protein>
<sequence length="392" mass="44261">MDENRLLSKLPPFSVVGVPLTDRRNKWITWKRGFEICLRAAKIEDGTEKKDMLLACGSFELQEIFFSIPGADVAADAENEVDPYMVAMKKLDDYFAPQRHEAHERFLFWSMKPEPEETLEKFLMRVQAHGTKCNFGRTASESSGIAIVDKMLQFVPNQLRAKLLQEKDLTLEELVKQVNAYETSRVASDQMSGRGVQMQPSRPMMDNVQFVAASCKFCARSHGHQPCPARDKTCAKCGKRGHFAVACYSSPVYASSSRQMHSNKPSRNPSLKRPYEATVPAGSGPVAKKKAMQFARKIHAIEGENEEESFELVEMVTSGNDSDELIWAKVGGVLIEMQIDSGVQSNIIDDRTWESMTKNGVGIIGDVRESDRRYEFNFYFDWLADFQPENAD</sequence>
<evidence type="ECO:0000313" key="5">
    <source>
        <dbReference type="Proteomes" id="UP000069940"/>
    </source>
</evidence>
<reference evidence="4" key="2">
    <citation type="submission" date="2025-05" db="UniProtKB">
        <authorList>
            <consortium name="EnsemblMetazoa"/>
        </authorList>
    </citation>
    <scope>IDENTIFICATION</scope>
    <source>
        <strain evidence="4">Foshan</strain>
    </source>
</reference>
<accession>A0ABM1ZNV7</accession>
<keyword evidence="1" id="KW-0863">Zinc-finger</keyword>
<dbReference type="InterPro" id="IPR001878">
    <property type="entry name" value="Znf_CCHC"/>
</dbReference>
<reference evidence="5" key="1">
    <citation type="journal article" date="2015" name="Proc. Natl. Acad. Sci. U.S.A.">
        <title>Genome sequence of the Asian Tiger mosquito, Aedes albopictus, reveals insights into its biology, genetics, and evolution.</title>
        <authorList>
            <person name="Chen X.G."/>
            <person name="Jiang X."/>
            <person name="Gu J."/>
            <person name="Xu M."/>
            <person name="Wu Y."/>
            <person name="Deng Y."/>
            <person name="Zhang C."/>
            <person name="Bonizzoni M."/>
            <person name="Dermauw W."/>
            <person name="Vontas J."/>
            <person name="Armbruster P."/>
            <person name="Huang X."/>
            <person name="Yang Y."/>
            <person name="Zhang H."/>
            <person name="He W."/>
            <person name="Peng H."/>
            <person name="Liu Y."/>
            <person name="Wu K."/>
            <person name="Chen J."/>
            <person name="Lirakis M."/>
            <person name="Topalis P."/>
            <person name="Van Leeuwen T."/>
            <person name="Hall A.B."/>
            <person name="Jiang X."/>
            <person name="Thorpe C."/>
            <person name="Mueller R.L."/>
            <person name="Sun C."/>
            <person name="Waterhouse R.M."/>
            <person name="Yan G."/>
            <person name="Tu Z.J."/>
            <person name="Fang X."/>
            <person name="James A.A."/>
        </authorList>
    </citation>
    <scope>NUCLEOTIDE SEQUENCE [LARGE SCALE GENOMIC DNA]</scope>
    <source>
        <strain evidence="5">Foshan</strain>
    </source>
</reference>
<evidence type="ECO:0000256" key="2">
    <source>
        <dbReference type="SAM" id="MobiDB-lite"/>
    </source>
</evidence>
<feature type="region of interest" description="Disordered" evidence="2">
    <location>
        <begin position="256"/>
        <end position="283"/>
    </location>
</feature>
<evidence type="ECO:0000259" key="3">
    <source>
        <dbReference type="PROSITE" id="PS50158"/>
    </source>
</evidence>
<name>A0ABM1ZNV7_AEDAL</name>
<keyword evidence="5" id="KW-1185">Reference proteome</keyword>
<dbReference type="PANTHER" id="PTHR33198">
    <property type="entry name" value="ANK_REP_REGION DOMAIN-CONTAINING PROTEIN-RELATED"/>
    <property type="match status" value="1"/>
</dbReference>
<organism evidence="4 5">
    <name type="scientific">Aedes albopictus</name>
    <name type="common">Asian tiger mosquito</name>
    <name type="synonym">Stegomyia albopicta</name>
    <dbReference type="NCBI Taxonomy" id="7160"/>
    <lineage>
        <taxon>Eukaryota</taxon>
        <taxon>Metazoa</taxon>
        <taxon>Ecdysozoa</taxon>
        <taxon>Arthropoda</taxon>
        <taxon>Hexapoda</taxon>
        <taxon>Insecta</taxon>
        <taxon>Pterygota</taxon>
        <taxon>Neoptera</taxon>
        <taxon>Endopterygota</taxon>
        <taxon>Diptera</taxon>
        <taxon>Nematocera</taxon>
        <taxon>Culicoidea</taxon>
        <taxon>Culicidae</taxon>
        <taxon>Culicinae</taxon>
        <taxon>Aedini</taxon>
        <taxon>Aedes</taxon>
        <taxon>Stegomyia</taxon>
    </lineage>
</organism>
<evidence type="ECO:0000256" key="1">
    <source>
        <dbReference type="PROSITE-ProRule" id="PRU00047"/>
    </source>
</evidence>
<keyword evidence="1" id="KW-0862">Zinc</keyword>